<evidence type="ECO:0000256" key="8">
    <source>
        <dbReference type="ARBA" id="ARBA00023159"/>
    </source>
</evidence>
<keyword evidence="3" id="KW-0963">Cytoplasm</keyword>
<keyword evidence="6" id="KW-0598">Phosphotransferase system</keyword>
<proteinExistence type="predicted"/>
<comment type="subcellular location">
    <subcellularLocation>
        <location evidence="1">Cytoplasm</location>
    </subcellularLocation>
</comment>
<sequence length="691" mass="80215">MVLNERDNRILDELINNPSVTSTTIEEEYNLTRRQLGYSINKINDWLYTNNLPLIERTRKGQFIIDQTVFSKLSGNHENFIMDSTILAEEQRVQLILLMLLGSEEELSLNHFTIELEVSKNTILSDMKQVQVFLDEYNLVNRYSRKHGYLIEGDEFQIRKLLNNVVQQVLLMSNGESRLMTLTGIKNEQINEFKQRIEKVENKLNIKFTDEKLETMPFTLILILRRIEKGSEIEAFSIKYDELSDTKEYQATEELLYDKKDIPVSERLFITLHLLTTNVYWAEDFTEDTVPNLVSAIDTMLRLFEKSACIYFQEREQLMDKLLQHIKPAYYRIKYHLTDTIQIQGSLSKEFLEIRHLVSKSIEPLKELIGSEIPASETTYITMLIGGWMNRQGESIDRKVKAIVVCPQGVSVSRLMFNDLSELFPEFVFLDSLSVREFLNYKLEYDIVFSPTYLETNKKLFISKVFLGEEEKYRLRKQVMLEIHGYIPNDRNVNQLLEIINKYSTVNNERALKEELESYLNHADDTAIVKKENPPQDLNLDDMITPANITLLDSVDSWEEAVRKAAQPLNESGIIEPIYVDAMIRSSKEDSYIVIGPNIAIPHAAPEDGVNDVGMSLLRLKEPVQYTEEFAINFVVVIAAVDKQQHIRALMQLMQFANSEIDRKHAIETDSIEEVHKILKLYSIKEMATTN</sequence>
<evidence type="ECO:0000256" key="9">
    <source>
        <dbReference type="ARBA" id="ARBA00037387"/>
    </source>
</evidence>
<dbReference type="Gene3D" id="1.10.10.10">
    <property type="entry name" value="Winged helix-like DNA-binding domain superfamily/Winged helix DNA-binding domain"/>
    <property type="match status" value="1"/>
</dbReference>
<dbReference type="SUPFAM" id="SSF63520">
    <property type="entry name" value="PTS-regulatory domain, PRD"/>
    <property type="match status" value="2"/>
</dbReference>
<keyword evidence="7" id="KW-0418">Kinase</keyword>
<accession>A0A3D8Q0Z7</accession>
<dbReference type="PROSITE" id="PS51094">
    <property type="entry name" value="PTS_EIIA_TYPE_2"/>
    <property type="match status" value="1"/>
</dbReference>
<evidence type="ECO:0000259" key="13">
    <source>
        <dbReference type="PROSITE" id="PS51099"/>
    </source>
</evidence>
<dbReference type="InterPro" id="IPR013011">
    <property type="entry name" value="PTS_EIIB_2"/>
</dbReference>
<feature type="domain" description="PRD" evidence="14">
    <location>
        <begin position="288"/>
        <end position="395"/>
    </location>
</feature>
<dbReference type="AlphaFoldDB" id="A0A3D8Q0Z7"/>
<evidence type="ECO:0000256" key="4">
    <source>
        <dbReference type="ARBA" id="ARBA00022553"/>
    </source>
</evidence>
<dbReference type="CDD" id="cd00211">
    <property type="entry name" value="PTS_IIA_fru"/>
    <property type="match status" value="1"/>
</dbReference>
<dbReference type="SUPFAM" id="SSF55804">
    <property type="entry name" value="Phoshotransferase/anion transport protein"/>
    <property type="match status" value="1"/>
</dbReference>
<dbReference type="PROSITE" id="PS51099">
    <property type="entry name" value="PTS_EIIB_TYPE_2"/>
    <property type="match status" value="1"/>
</dbReference>
<evidence type="ECO:0000256" key="11">
    <source>
        <dbReference type="ARBA" id="ARBA00042072"/>
    </source>
</evidence>
<dbReference type="GO" id="GO:0005737">
    <property type="term" value="C:cytoplasm"/>
    <property type="evidence" value="ECO:0007669"/>
    <property type="project" value="UniProtKB-SubCell"/>
</dbReference>
<keyword evidence="16" id="KW-1185">Reference proteome</keyword>
<evidence type="ECO:0000256" key="1">
    <source>
        <dbReference type="ARBA" id="ARBA00004496"/>
    </source>
</evidence>
<comment type="caution">
    <text evidence="15">The sequence shown here is derived from an EMBL/GenBank/DDBJ whole genome shotgun (WGS) entry which is preliminary data.</text>
</comment>
<dbReference type="PROSITE" id="PS51372">
    <property type="entry name" value="PRD_2"/>
    <property type="match status" value="2"/>
</dbReference>
<keyword evidence="4" id="KW-0597">Phosphoprotein</keyword>
<evidence type="ECO:0000256" key="5">
    <source>
        <dbReference type="ARBA" id="ARBA00022679"/>
    </source>
</evidence>
<evidence type="ECO:0000313" key="15">
    <source>
        <dbReference type="EMBL" id="RDW20675.1"/>
    </source>
</evidence>
<keyword evidence="5" id="KW-0808">Transferase</keyword>
<name>A0A3D8Q0Z7_9BACI</name>
<organism evidence="15 16">
    <name type="scientific">Oceanobacillus chungangensis</name>
    <dbReference type="NCBI Taxonomy" id="1229152"/>
    <lineage>
        <taxon>Bacteria</taxon>
        <taxon>Bacillati</taxon>
        <taxon>Bacillota</taxon>
        <taxon>Bacilli</taxon>
        <taxon>Bacillales</taxon>
        <taxon>Bacillaceae</taxon>
        <taxon>Oceanobacillus</taxon>
    </lineage>
</organism>
<evidence type="ECO:0000256" key="7">
    <source>
        <dbReference type="ARBA" id="ARBA00022777"/>
    </source>
</evidence>
<dbReference type="InterPro" id="IPR036388">
    <property type="entry name" value="WH-like_DNA-bd_sf"/>
</dbReference>
<dbReference type="GO" id="GO:0008982">
    <property type="term" value="F:protein-N(PI)-phosphohistidine-sugar phosphotransferase activity"/>
    <property type="evidence" value="ECO:0007669"/>
    <property type="project" value="InterPro"/>
</dbReference>
<protein>
    <recommendedName>
        <fullName evidence="10">Ascorbate-specific PTS system EIIA component</fullName>
    </recommendedName>
    <alternativeName>
        <fullName evidence="11">Ascorbate-specific phosphotransferase enzyme IIA component</fullName>
    </alternativeName>
</protein>
<reference evidence="16" key="1">
    <citation type="submission" date="2017-11" db="EMBL/GenBank/DDBJ databases">
        <authorList>
            <person name="Zhu W."/>
        </authorList>
    </citation>
    <scope>NUCLEOTIDE SEQUENCE [LARGE SCALE GENOMIC DNA]</scope>
    <source>
        <strain evidence="16">CAU 1051</strain>
    </source>
</reference>
<dbReference type="Gene3D" id="1.10.1790.10">
    <property type="entry name" value="PRD domain"/>
    <property type="match status" value="1"/>
</dbReference>
<dbReference type="InterPro" id="IPR002178">
    <property type="entry name" value="PTS_EIIA_type-2_dom"/>
</dbReference>
<gene>
    <name evidence="15" type="ORF">CWR45_05465</name>
</gene>
<dbReference type="PANTHER" id="PTHR36203:SF1">
    <property type="entry name" value="ASCORBATE-SPECIFIC PTS SYSTEM EIIA COMPONENT"/>
    <property type="match status" value="1"/>
</dbReference>
<dbReference type="InterPro" id="IPR011608">
    <property type="entry name" value="PRD"/>
</dbReference>
<feature type="domain" description="PTS EIIB type-2" evidence="13">
    <location>
        <begin position="400"/>
        <end position="487"/>
    </location>
</feature>
<comment type="function">
    <text evidence="9">The phosphoenolpyruvate-dependent sugar phosphotransferase system (sugar PTS), a major carbohydrate active transport system, catalyzes the phosphorylation of incoming sugar substrates concomitantly with their translocation across the cell membrane. The enzyme II UlaABC PTS system is involved in ascorbate transport.</text>
</comment>
<dbReference type="Pfam" id="PF05043">
    <property type="entry name" value="Mga"/>
    <property type="match status" value="1"/>
</dbReference>
<keyword evidence="2" id="KW-0813">Transport</keyword>
<dbReference type="Proteomes" id="UP000256520">
    <property type="component" value="Unassembled WGS sequence"/>
</dbReference>
<dbReference type="PANTHER" id="PTHR36203">
    <property type="entry name" value="ASCORBATE-SPECIFIC PTS SYSTEM EIIA COMPONENT"/>
    <property type="match status" value="1"/>
</dbReference>
<dbReference type="GO" id="GO:0006355">
    <property type="term" value="P:regulation of DNA-templated transcription"/>
    <property type="evidence" value="ECO:0007669"/>
    <property type="project" value="InterPro"/>
</dbReference>
<dbReference type="RefSeq" id="WP_115748787.1">
    <property type="nucleotide sequence ID" value="NZ_PIOD01000005.1"/>
</dbReference>
<dbReference type="InterPro" id="IPR007737">
    <property type="entry name" value="Mga_HTH"/>
</dbReference>
<evidence type="ECO:0000259" key="12">
    <source>
        <dbReference type="PROSITE" id="PS51094"/>
    </source>
</evidence>
<evidence type="ECO:0000259" key="14">
    <source>
        <dbReference type="PROSITE" id="PS51372"/>
    </source>
</evidence>
<keyword evidence="8" id="KW-0010">Activator</keyword>
<dbReference type="EMBL" id="PIOD01000005">
    <property type="protein sequence ID" value="RDW20675.1"/>
    <property type="molecule type" value="Genomic_DNA"/>
</dbReference>
<dbReference type="OrthoDB" id="369398at2"/>
<evidence type="ECO:0000256" key="6">
    <source>
        <dbReference type="ARBA" id="ARBA00022683"/>
    </source>
</evidence>
<dbReference type="InterPro" id="IPR016152">
    <property type="entry name" value="PTrfase/Anion_transptr"/>
</dbReference>
<feature type="domain" description="PTS EIIA type-2" evidence="12">
    <location>
        <begin position="542"/>
        <end position="682"/>
    </location>
</feature>
<dbReference type="Pfam" id="PF00874">
    <property type="entry name" value="PRD"/>
    <property type="match status" value="2"/>
</dbReference>
<dbReference type="Gene3D" id="3.40.930.10">
    <property type="entry name" value="Mannitol-specific EII, Chain A"/>
    <property type="match status" value="1"/>
</dbReference>
<dbReference type="GO" id="GO:0009401">
    <property type="term" value="P:phosphoenolpyruvate-dependent sugar phosphotransferase system"/>
    <property type="evidence" value="ECO:0007669"/>
    <property type="project" value="UniProtKB-KW"/>
</dbReference>
<evidence type="ECO:0000313" key="16">
    <source>
        <dbReference type="Proteomes" id="UP000256520"/>
    </source>
</evidence>
<dbReference type="Pfam" id="PF00359">
    <property type="entry name" value="PTS_EIIA_2"/>
    <property type="match status" value="1"/>
</dbReference>
<dbReference type="CDD" id="cd05568">
    <property type="entry name" value="PTS_IIB_bgl_like"/>
    <property type="match status" value="1"/>
</dbReference>
<feature type="domain" description="PRD" evidence="14">
    <location>
        <begin position="184"/>
        <end position="284"/>
    </location>
</feature>
<evidence type="ECO:0000256" key="2">
    <source>
        <dbReference type="ARBA" id="ARBA00022448"/>
    </source>
</evidence>
<dbReference type="InterPro" id="IPR051351">
    <property type="entry name" value="Ascorbate-PTS_EIIA_comp"/>
</dbReference>
<evidence type="ECO:0000256" key="3">
    <source>
        <dbReference type="ARBA" id="ARBA00022490"/>
    </source>
</evidence>
<evidence type="ECO:0000256" key="10">
    <source>
        <dbReference type="ARBA" id="ARBA00041175"/>
    </source>
</evidence>
<dbReference type="GO" id="GO:0016301">
    <property type="term" value="F:kinase activity"/>
    <property type="evidence" value="ECO:0007669"/>
    <property type="project" value="UniProtKB-KW"/>
</dbReference>
<dbReference type="InterPro" id="IPR036634">
    <property type="entry name" value="PRD_sf"/>
</dbReference>